<sequence>MKVSRLKHLLKHRIPNPQLSDKRQLEEDEARGSASSQESPTYTSQRFLGDDLYSHHDAMEVVEQHGQDVGDVKLNKPTKKKLLTKLRIPQLKEHSNKLQDSDAVASFLHTDRPSQPELYREARYRRLVVRTRSDSLSSDVEELEKKEKFEAVRARREAEKQLVILRDKLSKEQSKNKVWSLEECLSTKDADLEMQISSLRANDTIKKLNKEDVKHLDFKTFLRIIRKLQLGGSSAPRVSFQEPDDQEAPAQDDGVWDEFV</sequence>
<dbReference type="HOGENOM" id="CLU_1071347_0_0_1"/>
<reference evidence="4" key="2">
    <citation type="submission" date="2012-11" db="EMBL/GenBank/DDBJ databases">
        <authorList>
            <person name="Kuo A."/>
            <person name="Curtis B.A."/>
            <person name="Tanifuji G."/>
            <person name="Burki F."/>
            <person name="Gruber A."/>
            <person name="Irimia M."/>
            <person name="Maruyama S."/>
            <person name="Arias M.C."/>
            <person name="Ball S.G."/>
            <person name="Gile G.H."/>
            <person name="Hirakawa Y."/>
            <person name="Hopkins J.F."/>
            <person name="Rensing S.A."/>
            <person name="Schmutz J."/>
            <person name="Symeonidi A."/>
            <person name="Elias M."/>
            <person name="Eveleigh R.J."/>
            <person name="Herman E.K."/>
            <person name="Klute M.J."/>
            <person name="Nakayama T."/>
            <person name="Obornik M."/>
            <person name="Reyes-Prieto A."/>
            <person name="Armbrust E.V."/>
            <person name="Aves S.J."/>
            <person name="Beiko R.G."/>
            <person name="Coutinho P."/>
            <person name="Dacks J.B."/>
            <person name="Durnford D.G."/>
            <person name="Fast N.M."/>
            <person name="Green B.R."/>
            <person name="Grisdale C."/>
            <person name="Hempe F."/>
            <person name="Henrissat B."/>
            <person name="Hoppner M.P."/>
            <person name="Ishida K.-I."/>
            <person name="Kim E."/>
            <person name="Koreny L."/>
            <person name="Kroth P.G."/>
            <person name="Liu Y."/>
            <person name="Malik S.-B."/>
            <person name="Maier U.G."/>
            <person name="McRose D."/>
            <person name="Mock T."/>
            <person name="Neilson J.A."/>
            <person name="Onodera N.T."/>
            <person name="Poole A.M."/>
            <person name="Pritham E.J."/>
            <person name="Richards T.A."/>
            <person name="Rocap G."/>
            <person name="Roy S.W."/>
            <person name="Sarai C."/>
            <person name="Schaack S."/>
            <person name="Shirato S."/>
            <person name="Slamovits C.H."/>
            <person name="Spencer D.F."/>
            <person name="Suzuki S."/>
            <person name="Worden A.Z."/>
            <person name="Zauner S."/>
            <person name="Barry K."/>
            <person name="Bell C."/>
            <person name="Bharti A.K."/>
            <person name="Crow J.A."/>
            <person name="Grimwood J."/>
            <person name="Kramer R."/>
            <person name="Lindquist E."/>
            <person name="Lucas S."/>
            <person name="Salamov A."/>
            <person name="McFadden G.I."/>
            <person name="Lane C.E."/>
            <person name="Keeling P.J."/>
            <person name="Gray M.W."/>
            <person name="Grigoriev I.V."/>
            <person name="Archibald J.M."/>
        </authorList>
    </citation>
    <scope>NUCLEOTIDE SEQUENCE</scope>
    <source>
        <strain evidence="4">CCMP2712</strain>
    </source>
</reference>
<dbReference type="GeneID" id="17289729"/>
<proteinExistence type="predicted"/>
<dbReference type="PaxDb" id="55529-EKX32992"/>
<accession>L1IA62</accession>
<evidence type="ECO:0000313" key="3">
    <source>
        <dbReference type="EnsemblProtists" id="EKX32992"/>
    </source>
</evidence>
<feature type="compositionally biased region" description="Polar residues" evidence="1">
    <location>
        <begin position="33"/>
        <end position="46"/>
    </location>
</feature>
<name>L1IA62_GUITC</name>
<organism evidence="2">
    <name type="scientific">Guillardia theta (strain CCMP2712)</name>
    <name type="common">Cryptophyte</name>
    <dbReference type="NCBI Taxonomy" id="905079"/>
    <lineage>
        <taxon>Eukaryota</taxon>
        <taxon>Cryptophyceae</taxon>
        <taxon>Pyrenomonadales</taxon>
        <taxon>Geminigeraceae</taxon>
        <taxon>Guillardia</taxon>
    </lineage>
</organism>
<feature type="region of interest" description="Disordered" evidence="1">
    <location>
        <begin position="231"/>
        <end position="260"/>
    </location>
</feature>
<dbReference type="AlphaFoldDB" id="L1IA62"/>
<dbReference type="EnsemblProtists" id="EKX32992">
    <property type="protein sequence ID" value="EKX32992"/>
    <property type="gene ID" value="GUITHDRAFT_148236"/>
</dbReference>
<dbReference type="KEGG" id="gtt:GUITHDRAFT_148236"/>
<protein>
    <submittedName>
        <fullName evidence="2 3">Uncharacterized protein</fullName>
    </submittedName>
</protein>
<feature type="compositionally biased region" description="Basic residues" evidence="1">
    <location>
        <begin position="1"/>
        <end position="14"/>
    </location>
</feature>
<evidence type="ECO:0000256" key="1">
    <source>
        <dbReference type="SAM" id="MobiDB-lite"/>
    </source>
</evidence>
<reference evidence="3" key="3">
    <citation type="submission" date="2016-03" db="UniProtKB">
        <authorList>
            <consortium name="EnsemblProtists"/>
        </authorList>
    </citation>
    <scope>IDENTIFICATION</scope>
</reference>
<dbReference type="EMBL" id="JH993161">
    <property type="protein sequence ID" value="EKX32992.1"/>
    <property type="molecule type" value="Genomic_DNA"/>
</dbReference>
<keyword evidence="4" id="KW-1185">Reference proteome</keyword>
<feature type="region of interest" description="Disordered" evidence="1">
    <location>
        <begin position="1"/>
        <end position="50"/>
    </location>
</feature>
<evidence type="ECO:0000313" key="4">
    <source>
        <dbReference type="Proteomes" id="UP000011087"/>
    </source>
</evidence>
<reference evidence="2 4" key="1">
    <citation type="journal article" date="2012" name="Nature">
        <title>Algal genomes reveal evolutionary mosaicism and the fate of nucleomorphs.</title>
        <authorList>
            <consortium name="DOE Joint Genome Institute"/>
            <person name="Curtis B.A."/>
            <person name="Tanifuji G."/>
            <person name="Burki F."/>
            <person name="Gruber A."/>
            <person name="Irimia M."/>
            <person name="Maruyama S."/>
            <person name="Arias M.C."/>
            <person name="Ball S.G."/>
            <person name="Gile G.H."/>
            <person name="Hirakawa Y."/>
            <person name="Hopkins J.F."/>
            <person name="Kuo A."/>
            <person name="Rensing S.A."/>
            <person name="Schmutz J."/>
            <person name="Symeonidi A."/>
            <person name="Elias M."/>
            <person name="Eveleigh R.J."/>
            <person name="Herman E.K."/>
            <person name="Klute M.J."/>
            <person name="Nakayama T."/>
            <person name="Obornik M."/>
            <person name="Reyes-Prieto A."/>
            <person name="Armbrust E.V."/>
            <person name="Aves S.J."/>
            <person name="Beiko R.G."/>
            <person name="Coutinho P."/>
            <person name="Dacks J.B."/>
            <person name="Durnford D.G."/>
            <person name="Fast N.M."/>
            <person name="Green B.R."/>
            <person name="Grisdale C.J."/>
            <person name="Hempel F."/>
            <person name="Henrissat B."/>
            <person name="Hoppner M.P."/>
            <person name="Ishida K."/>
            <person name="Kim E."/>
            <person name="Koreny L."/>
            <person name="Kroth P.G."/>
            <person name="Liu Y."/>
            <person name="Malik S.B."/>
            <person name="Maier U.G."/>
            <person name="McRose D."/>
            <person name="Mock T."/>
            <person name="Neilson J.A."/>
            <person name="Onodera N.T."/>
            <person name="Poole A.M."/>
            <person name="Pritham E.J."/>
            <person name="Richards T.A."/>
            <person name="Rocap G."/>
            <person name="Roy S.W."/>
            <person name="Sarai C."/>
            <person name="Schaack S."/>
            <person name="Shirato S."/>
            <person name="Slamovits C.H."/>
            <person name="Spencer D.F."/>
            <person name="Suzuki S."/>
            <person name="Worden A.Z."/>
            <person name="Zauner S."/>
            <person name="Barry K."/>
            <person name="Bell C."/>
            <person name="Bharti A.K."/>
            <person name="Crow J.A."/>
            <person name="Grimwood J."/>
            <person name="Kramer R."/>
            <person name="Lindquist E."/>
            <person name="Lucas S."/>
            <person name="Salamov A."/>
            <person name="McFadden G.I."/>
            <person name="Lane C.E."/>
            <person name="Keeling P.J."/>
            <person name="Gray M.W."/>
            <person name="Grigoriev I.V."/>
            <person name="Archibald J.M."/>
        </authorList>
    </citation>
    <scope>NUCLEOTIDE SEQUENCE</scope>
    <source>
        <strain evidence="2 4">CCMP2712</strain>
    </source>
</reference>
<gene>
    <name evidence="2" type="ORF">GUITHDRAFT_148236</name>
</gene>
<dbReference type="RefSeq" id="XP_005819972.1">
    <property type="nucleotide sequence ID" value="XM_005819915.1"/>
</dbReference>
<dbReference type="Proteomes" id="UP000011087">
    <property type="component" value="Unassembled WGS sequence"/>
</dbReference>
<evidence type="ECO:0000313" key="2">
    <source>
        <dbReference type="EMBL" id="EKX32992.1"/>
    </source>
</evidence>